<keyword evidence="2" id="KW-0964">Secreted</keyword>
<evidence type="ECO:0000259" key="5">
    <source>
        <dbReference type="PROSITE" id="PS50871"/>
    </source>
</evidence>
<dbReference type="Proteomes" id="UP001158576">
    <property type="component" value="Chromosome 1"/>
</dbReference>
<dbReference type="InterPro" id="IPR008983">
    <property type="entry name" value="Tumour_necrosis_fac-like_dom"/>
</dbReference>
<dbReference type="Pfam" id="PF00386">
    <property type="entry name" value="C1q"/>
    <property type="match status" value="1"/>
</dbReference>
<organism evidence="6 7">
    <name type="scientific">Oikopleura dioica</name>
    <name type="common">Tunicate</name>
    <dbReference type="NCBI Taxonomy" id="34765"/>
    <lineage>
        <taxon>Eukaryota</taxon>
        <taxon>Metazoa</taxon>
        <taxon>Chordata</taxon>
        <taxon>Tunicata</taxon>
        <taxon>Appendicularia</taxon>
        <taxon>Copelata</taxon>
        <taxon>Oikopleuridae</taxon>
        <taxon>Oikopleura</taxon>
    </lineage>
</organism>
<reference evidence="6 7" key="1">
    <citation type="submission" date="2021-04" db="EMBL/GenBank/DDBJ databases">
        <authorList>
            <person name="Bliznina A."/>
        </authorList>
    </citation>
    <scope>NUCLEOTIDE SEQUENCE [LARGE SCALE GENOMIC DNA]</scope>
</reference>
<evidence type="ECO:0000313" key="7">
    <source>
        <dbReference type="Proteomes" id="UP001158576"/>
    </source>
</evidence>
<dbReference type="SUPFAM" id="SSF49842">
    <property type="entry name" value="TNF-like"/>
    <property type="match status" value="1"/>
</dbReference>
<keyword evidence="3 4" id="KW-0732">Signal</keyword>
<proteinExistence type="predicted"/>
<comment type="subcellular location">
    <subcellularLocation>
        <location evidence="1">Secreted</location>
    </subcellularLocation>
</comment>
<feature type="signal peptide" evidence="4">
    <location>
        <begin position="1"/>
        <end position="17"/>
    </location>
</feature>
<dbReference type="SMART" id="SM00110">
    <property type="entry name" value="C1Q"/>
    <property type="match status" value="1"/>
</dbReference>
<dbReference type="PANTHER" id="PTHR22923">
    <property type="entry name" value="CEREBELLIN-RELATED"/>
    <property type="match status" value="1"/>
</dbReference>
<gene>
    <name evidence="6" type="ORF">OKIOD_LOCUS12516</name>
</gene>
<accession>A0ABN7T4A8</accession>
<feature type="domain" description="C1q" evidence="5">
    <location>
        <begin position="14"/>
        <end position="145"/>
    </location>
</feature>
<protein>
    <submittedName>
        <fullName evidence="6">Oidioi.mRNA.OKI2018_I69.chr1.g3751.t1.cds</fullName>
    </submittedName>
</protein>
<dbReference type="InterPro" id="IPR001073">
    <property type="entry name" value="C1q_dom"/>
</dbReference>
<evidence type="ECO:0000256" key="2">
    <source>
        <dbReference type="ARBA" id="ARBA00022525"/>
    </source>
</evidence>
<evidence type="ECO:0000256" key="4">
    <source>
        <dbReference type="SAM" id="SignalP"/>
    </source>
</evidence>
<keyword evidence="7" id="KW-1185">Reference proteome</keyword>
<dbReference type="EMBL" id="OU015566">
    <property type="protein sequence ID" value="CAG5108345.1"/>
    <property type="molecule type" value="Genomic_DNA"/>
</dbReference>
<dbReference type="PROSITE" id="PS51257">
    <property type="entry name" value="PROKAR_LIPOPROTEIN"/>
    <property type="match status" value="1"/>
</dbReference>
<dbReference type="InterPro" id="IPR050822">
    <property type="entry name" value="Cerebellin_Synaptic_Org"/>
</dbReference>
<dbReference type="PANTHER" id="PTHR22923:SF113">
    <property type="entry name" value="COMPLEMENT C1Q-LIKE PROTEIN 4"/>
    <property type="match status" value="1"/>
</dbReference>
<feature type="chain" id="PRO_5046609060" evidence="4">
    <location>
        <begin position="18"/>
        <end position="145"/>
    </location>
</feature>
<evidence type="ECO:0000256" key="1">
    <source>
        <dbReference type="ARBA" id="ARBA00004613"/>
    </source>
</evidence>
<evidence type="ECO:0000256" key="3">
    <source>
        <dbReference type="ARBA" id="ARBA00022729"/>
    </source>
</evidence>
<dbReference type="PROSITE" id="PS50871">
    <property type="entry name" value="C1Q"/>
    <property type="match status" value="1"/>
</dbReference>
<name>A0ABN7T4A8_OIKDI</name>
<evidence type="ECO:0000313" key="6">
    <source>
        <dbReference type="EMBL" id="CAG5108345.1"/>
    </source>
</evidence>
<sequence length="145" mass="15933">MKDFTSRLLLILSVAAAQVSFMACLSKSFVERDDAILFDDIVTNQNDEQADEPAYNPTTGRFIAPANGTYRVENSGPLFVHLMRNEDIVASGTNHDDKFETTSCNAVLILKKGEIIWVRLKHGIVFGGSPSHYSAFSGFMLAPTS</sequence>
<dbReference type="Gene3D" id="2.60.120.40">
    <property type="match status" value="1"/>
</dbReference>